<evidence type="ECO:0000256" key="3">
    <source>
        <dbReference type="ARBA" id="ARBA00047418"/>
    </source>
</evidence>
<dbReference type="InterPro" id="IPR019012">
    <property type="entry name" value="RNA_cap_Gua-N2-MeTrfase"/>
</dbReference>
<evidence type="ECO:0000256" key="1">
    <source>
        <dbReference type="ARBA" id="ARBA00018517"/>
    </source>
</evidence>
<dbReference type="Gene3D" id="3.40.50.150">
    <property type="entry name" value="Vaccinia Virus protein VP39"/>
    <property type="match status" value="1"/>
</dbReference>
<evidence type="ECO:0000313" key="10">
    <source>
        <dbReference type="WBParaSite" id="TREG1_56950.1"/>
    </source>
</evidence>
<comment type="catalytic activity">
    <reaction evidence="3">
        <text>a 5'-end (N(2),N(7)-dimethyl 5'-triphosphoguanosine)-ribonucleoside in snoRNA + S-adenosyl-L-methionine = a 5'-end (N(2),N(2),N(7)-trimethyl 5'-triphosphoguanosine)-ribonucleoside in snoRNA + S-adenosyl-L-homocysteine + H(+)</text>
        <dbReference type="Rhea" id="RHEA:78507"/>
        <dbReference type="Rhea" id="RHEA-COMP:19088"/>
        <dbReference type="Rhea" id="RHEA-COMP:19090"/>
        <dbReference type="ChEBI" id="CHEBI:15378"/>
        <dbReference type="ChEBI" id="CHEBI:57856"/>
        <dbReference type="ChEBI" id="CHEBI:59789"/>
        <dbReference type="ChEBI" id="CHEBI:167623"/>
        <dbReference type="ChEBI" id="CHEBI:172880"/>
    </reaction>
    <physiologicalReaction direction="left-to-right" evidence="3">
        <dbReference type="Rhea" id="RHEA:78508"/>
    </physiologicalReaction>
</comment>
<accession>A0AA85K5X2</accession>
<dbReference type="CDD" id="cd02440">
    <property type="entry name" value="AdoMet_MTases"/>
    <property type="match status" value="1"/>
</dbReference>
<dbReference type="Pfam" id="PF09445">
    <property type="entry name" value="Methyltransf_15"/>
    <property type="match status" value="1"/>
</dbReference>
<feature type="region of interest" description="Disordered" evidence="8">
    <location>
        <begin position="145"/>
        <end position="171"/>
    </location>
</feature>
<dbReference type="Proteomes" id="UP000050795">
    <property type="component" value="Unassembled WGS sequence"/>
</dbReference>
<dbReference type="GO" id="GO:0005634">
    <property type="term" value="C:nucleus"/>
    <property type="evidence" value="ECO:0007669"/>
    <property type="project" value="TreeGrafter"/>
</dbReference>
<reference evidence="10" key="2">
    <citation type="submission" date="2023-11" db="UniProtKB">
        <authorList>
            <consortium name="WormBaseParasite"/>
        </authorList>
    </citation>
    <scope>IDENTIFICATION</scope>
</reference>
<evidence type="ECO:0000256" key="6">
    <source>
        <dbReference type="ARBA" id="ARBA00049075"/>
    </source>
</evidence>
<dbReference type="InterPro" id="IPR029063">
    <property type="entry name" value="SAM-dependent_MTases_sf"/>
</dbReference>
<evidence type="ECO:0000256" key="5">
    <source>
        <dbReference type="ARBA" id="ARBA00048763"/>
    </source>
</evidence>
<evidence type="ECO:0000256" key="4">
    <source>
        <dbReference type="ARBA" id="ARBA00048740"/>
    </source>
</evidence>
<evidence type="ECO:0000313" key="9">
    <source>
        <dbReference type="Proteomes" id="UP000050795"/>
    </source>
</evidence>
<comment type="catalytic activity">
    <reaction evidence="4">
        <text>a 5'-end (N(7)-methyl 5'-triphosphoguanosine)-ribonucleoside in snoRNA + S-adenosyl-L-methionine = a 5'-end (N(2),N(7)-dimethyl 5'-triphosphoguanosine)-ribonucleoside in snoRNA + S-adenosyl-L-homocysteine + H(+)</text>
        <dbReference type="Rhea" id="RHEA:78475"/>
        <dbReference type="Rhea" id="RHEA-COMP:19086"/>
        <dbReference type="Rhea" id="RHEA-COMP:19088"/>
        <dbReference type="ChEBI" id="CHEBI:15378"/>
        <dbReference type="ChEBI" id="CHEBI:57856"/>
        <dbReference type="ChEBI" id="CHEBI:59789"/>
        <dbReference type="ChEBI" id="CHEBI:156461"/>
        <dbReference type="ChEBI" id="CHEBI:172880"/>
    </reaction>
    <physiologicalReaction direction="left-to-right" evidence="4">
        <dbReference type="Rhea" id="RHEA:78476"/>
    </physiologicalReaction>
</comment>
<dbReference type="PANTHER" id="PTHR14741">
    <property type="entry name" value="S-ADENOSYLMETHIONINE-DEPENDENT METHYLTRANSFERASE RELATED"/>
    <property type="match status" value="1"/>
</dbReference>
<dbReference type="PANTHER" id="PTHR14741:SF32">
    <property type="entry name" value="TRIMETHYLGUANOSINE SYNTHASE"/>
    <property type="match status" value="1"/>
</dbReference>
<organism evidence="9 10">
    <name type="scientific">Trichobilharzia regenti</name>
    <name type="common">Nasal bird schistosome</name>
    <dbReference type="NCBI Taxonomy" id="157069"/>
    <lineage>
        <taxon>Eukaryota</taxon>
        <taxon>Metazoa</taxon>
        <taxon>Spiralia</taxon>
        <taxon>Lophotrochozoa</taxon>
        <taxon>Platyhelminthes</taxon>
        <taxon>Trematoda</taxon>
        <taxon>Digenea</taxon>
        <taxon>Strigeidida</taxon>
        <taxon>Schistosomatoidea</taxon>
        <taxon>Schistosomatidae</taxon>
        <taxon>Trichobilharzia</taxon>
    </lineage>
</organism>
<evidence type="ECO:0000256" key="8">
    <source>
        <dbReference type="SAM" id="MobiDB-lite"/>
    </source>
</evidence>
<feature type="compositionally biased region" description="Polar residues" evidence="8">
    <location>
        <begin position="159"/>
        <end position="171"/>
    </location>
</feature>
<keyword evidence="9" id="KW-1185">Reference proteome</keyword>
<feature type="region of interest" description="Disordered" evidence="8">
    <location>
        <begin position="48"/>
        <end position="67"/>
    </location>
</feature>
<evidence type="ECO:0000256" key="7">
    <source>
        <dbReference type="ARBA" id="ARBA00049790"/>
    </source>
</evidence>
<proteinExistence type="inferred from homology"/>
<comment type="similarity">
    <text evidence="2">Belongs to the methyltransferase superfamily. Trimethylguanosine synthase family.</text>
</comment>
<protein>
    <recommendedName>
        <fullName evidence="1">Trimethylguanosine synthase</fullName>
    </recommendedName>
    <alternativeName>
        <fullName evidence="7">Cap-specific guanine-N(2) methyltransferase</fullName>
    </alternativeName>
</protein>
<feature type="compositionally biased region" description="Low complexity" evidence="8">
    <location>
        <begin position="51"/>
        <end position="62"/>
    </location>
</feature>
<comment type="catalytic activity">
    <reaction evidence="6">
        <text>a 5'-end (N(7)-methyl 5'-triphosphoguanosine)-ribonucleoside in snRNA + S-adenosyl-L-methionine = a 5'-end (N(2),N(7)-dimethyl 5'-triphosphoguanosine)-ribonucleoside in snRNA + S-adenosyl-L-homocysteine + H(+)</text>
        <dbReference type="Rhea" id="RHEA:78471"/>
        <dbReference type="Rhea" id="RHEA-COMP:19085"/>
        <dbReference type="Rhea" id="RHEA-COMP:19087"/>
        <dbReference type="ChEBI" id="CHEBI:15378"/>
        <dbReference type="ChEBI" id="CHEBI:57856"/>
        <dbReference type="ChEBI" id="CHEBI:59789"/>
        <dbReference type="ChEBI" id="CHEBI:156461"/>
        <dbReference type="ChEBI" id="CHEBI:172880"/>
    </reaction>
    <physiologicalReaction direction="left-to-right" evidence="6">
        <dbReference type="Rhea" id="RHEA:78472"/>
    </physiologicalReaction>
</comment>
<dbReference type="GO" id="GO:0071164">
    <property type="term" value="F:RNA cap trimethylguanosine synthase activity"/>
    <property type="evidence" value="ECO:0007669"/>
    <property type="project" value="TreeGrafter"/>
</dbReference>
<comment type="catalytic activity">
    <reaction evidence="5">
        <text>a 5'-end (N(2),N(7)-dimethyl 5'-triphosphoguanosine)-ribonucleoside in snRNA + S-adenosyl-L-methionine = a 5'-end (N(2),N(2),N(7)-trimethyl 5'-triphosphoguanosine)-ribonucleoside in snRNA + S-adenosyl-L-homocysteine + H(+)</text>
        <dbReference type="Rhea" id="RHEA:78479"/>
        <dbReference type="Rhea" id="RHEA-COMP:19087"/>
        <dbReference type="Rhea" id="RHEA-COMP:19089"/>
        <dbReference type="ChEBI" id="CHEBI:15378"/>
        <dbReference type="ChEBI" id="CHEBI:57856"/>
        <dbReference type="ChEBI" id="CHEBI:59789"/>
        <dbReference type="ChEBI" id="CHEBI:167623"/>
        <dbReference type="ChEBI" id="CHEBI:172880"/>
    </reaction>
    <physiologicalReaction direction="left-to-right" evidence="5">
        <dbReference type="Rhea" id="RHEA:78480"/>
    </physiologicalReaction>
</comment>
<dbReference type="SUPFAM" id="SSF53335">
    <property type="entry name" value="S-adenosyl-L-methionine-dependent methyltransferases"/>
    <property type="match status" value="1"/>
</dbReference>
<dbReference type="WBParaSite" id="TREG1_56950.1">
    <property type="protein sequence ID" value="TREG1_56950.1"/>
    <property type="gene ID" value="TREG1_56950"/>
</dbReference>
<evidence type="ECO:0000256" key="2">
    <source>
        <dbReference type="ARBA" id="ARBA00025783"/>
    </source>
</evidence>
<dbReference type="AlphaFoldDB" id="A0AA85K5X2"/>
<sequence length="656" mass="73802">MRHVRCLSQCQFYPDATVSIPVNISFTRAFLGDNFKGLRRRCVMAKLNQESPNNSSPKNFSKVSKDAIPKKEVGSSLTKTLPEPVCKHIVFSDSELNPSDTMPATSIKTVHLPKHRTGVNTLPNGMSRNYLSSVSYTLRNLLNKSSSESESSSTDSAHEYTTQNPVPMNNSSRQITKQLTSADVPTENSIGSNLVADSDINNWNEMFDEMQRLGFPTTFGRPQNNRHEVSKYVRPIDLSSDFYEDDEDDQADQWLLFFASRLENNPALRNKTTMLRSLSDIDIESLGKCTGSFPSGSVELKSIVDPCICASSTFSRMCYLFELACIYTDYDRITSNNSCGAFSEWKLNLPRCWDSPTFKLKALLYKCRFFWRYNPPMPKKPISCKTMSSTDFDPSMEKYWAQRYRLFSRFDYGVEFDSDALFSATPEVIAAHQAKRIYRALSTSSFVNGSCTVLDIFCGTGSNAIQLAQRGFRVVAVECDPIRIAMATHNAEIYGVGHLIEFVCDDYFTWAWKEIHSRSTAVQSQSPKKTEYMAAFMSPPWGGPSYLDLDSFELSNIKFQNSDTDFWSALYLALVLANGNAAVYLPRNTNIANFVKISTKCVKELRTDPLNIEFELDLINSKAKALTVYFGALANCNQLTVVPSESSDSSESDYSE</sequence>
<reference evidence="9" key="1">
    <citation type="submission" date="2022-06" db="EMBL/GenBank/DDBJ databases">
        <authorList>
            <person name="Berger JAMES D."/>
            <person name="Berger JAMES D."/>
        </authorList>
    </citation>
    <scope>NUCLEOTIDE SEQUENCE [LARGE SCALE GENOMIC DNA]</scope>
</reference>
<name>A0AA85K5X2_TRIRE</name>